<gene>
    <name evidence="2" type="ORF">GGR24_001249</name>
</gene>
<comment type="caution">
    <text evidence="2">The sequence shown here is derived from an EMBL/GenBank/DDBJ whole genome shotgun (WGS) entry which is preliminary data.</text>
</comment>
<evidence type="ECO:0000313" key="2">
    <source>
        <dbReference type="EMBL" id="MBB3972616.1"/>
    </source>
</evidence>
<evidence type="ECO:0000313" key="3">
    <source>
        <dbReference type="Proteomes" id="UP000528964"/>
    </source>
</evidence>
<dbReference type="RefSeq" id="WP_183394394.1">
    <property type="nucleotide sequence ID" value="NZ_JACIDR010000001.1"/>
</dbReference>
<proteinExistence type="predicted"/>
<dbReference type="Proteomes" id="UP000528964">
    <property type="component" value="Unassembled WGS sequence"/>
</dbReference>
<dbReference type="InterPro" id="IPR055259">
    <property type="entry name" value="YkvP/CgeB_Glyco_trans-like"/>
</dbReference>
<dbReference type="EMBL" id="JACIDR010000001">
    <property type="protein sequence ID" value="MBB3972616.1"/>
    <property type="molecule type" value="Genomic_DNA"/>
</dbReference>
<feature type="domain" description="Spore protein YkvP/CgeB glycosyl transferase-like" evidence="1">
    <location>
        <begin position="205"/>
        <end position="349"/>
    </location>
</feature>
<dbReference type="Gene3D" id="3.40.50.2000">
    <property type="entry name" value="Glycogen Phosphorylase B"/>
    <property type="match status" value="1"/>
</dbReference>
<dbReference type="AlphaFoldDB" id="A0A7W6GE85"/>
<reference evidence="2 3" key="1">
    <citation type="submission" date="2020-08" db="EMBL/GenBank/DDBJ databases">
        <title>Genomic Encyclopedia of Type Strains, Phase IV (KMG-IV): sequencing the most valuable type-strain genomes for metagenomic binning, comparative biology and taxonomic classification.</title>
        <authorList>
            <person name="Goeker M."/>
        </authorList>
    </citation>
    <scope>NUCLEOTIDE SEQUENCE [LARGE SCALE GENOMIC DNA]</scope>
    <source>
        <strain evidence="2 3">DSM 25481</strain>
    </source>
</reference>
<name>A0A7W6GE85_9HYPH</name>
<accession>A0A7W6GE85</accession>
<organism evidence="2 3">
    <name type="scientific">Hansschlegelia beijingensis</name>
    <dbReference type="NCBI Taxonomy" id="1133344"/>
    <lineage>
        <taxon>Bacteria</taxon>
        <taxon>Pseudomonadati</taxon>
        <taxon>Pseudomonadota</taxon>
        <taxon>Alphaproteobacteria</taxon>
        <taxon>Hyphomicrobiales</taxon>
        <taxon>Methylopilaceae</taxon>
        <taxon>Hansschlegelia</taxon>
    </lineage>
</organism>
<sequence length="376" mass="41514">MSPRPLDIVVLGLSLSSSWGNGHATTFRALLKALGARGHRILFLERDQPWYASHRDLTDPAYCELALYDSVAELDRWRDRVAGADAVVVGSYVPDGVEVARRVRKLVSGAYLFYDIDTPVTLKAVDEARCAYLTPEIIRLFDVYLSFTGGPTLRRLERDYGARAARPLYCSVDPEAFAPRETQKRWDLSYLGTYSPDRQPKLETLLLEVARRAPDLRFAVAGSSYPDDVDWPANVEWIPHLAPPELPGFYAASRFTLNLTRADMIAAGYSPSVRLFEAAATGCPVVSDNWAGLDELFRADREIVIAENADDVLRAVGEWPAERVAELAAAARARVLDGHTADHRAREFEAYVDEALRARSQAGAAEGASRSLAMGA</sequence>
<keyword evidence="3" id="KW-1185">Reference proteome</keyword>
<dbReference type="Pfam" id="PF13524">
    <property type="entry name" value="Glyco_trans_1_2"/>
    <property type="match status" value="1"/>
</dbReference>
<evidence type="ECO:0000259" key="1">
    <source>
        <dbReference type="Pfam" id="PF13524"/>
    </source>
</evidence>
<dbReference type="SUPFAM" id="SSF53756">
    <property type="entry name" value="UDP-Glycosyltransferase/glycogen phosphorylase"/>
    <property type="match status" value="1"/>
</dbReference>
<protein>
    <submittedName>
        <fullName evidence="2">Spore maturation protein CgeB</fullName>
    </submittedName>
</protein>